<evidence type="ECO:0000313" key="1">
    <source>
        <dbReference type="EMBL" id="GFD53085.1"/>
    </source>
</evidence>
<dbReference type="EMBL" id="BKCJ011789965">
    <property type="protein sequence ID" value="GFD53085.1"/>
    <property type="molecule type" value="Genomic_DNA"/>
</dbReference>
<organism evidence="1">
    <name type="scientific">Tanacetum cinerariifolium</name>
    <name type="common">Dalmatian daisy</name>
    <name type="synonym">Chrysanthemum cinerariifolium</name>
    <dbReference type="NCBI Taxonomy" id="118510"/>
    <lineage>
        <taxon>Eukaryota</taxon>
        <taxon>Viridiplantae</taxon>
        <taxon>Streptophyta</taxon>
        <taxon>Embryophyta</taxon>
        <taxon>Tracheophyta</taxon>
        <taxon>Spermatophyta</taxon>
        <taxon>Magnoliopsida</taxon>
        <taxon>eudicotyledons</taxon>
        <taxon>Gunneridae</taxon>
        <taxon>Pentapetalae</taxon>
        <taxon>asterids</taxon>
        <taxon>campanulids</taxon>
        <taxon>Asterales</taxon>
        <taxon>Asteraceae</taxon>
        <taxon>Asteroideae</taxon>
        <taxon>Anthemideae</taxon>
        <taxon>Anthemidinae</taxon>
        <taxon>Tanacetum</taxon>
    </lineage>
</organism>
<gene>
    <name evidence="1" type="ORF">Tci_925054</name>
</gene>
<name>A0A699WZY6_TANCI</name>
<protein>
    <submittedName>
        <fullName evidence="1">Uncharacterized protein</fullName>
    </submittedName>
</protein>
<reference evidence="1" key="1">
    <citation type="journal article" date="2019" name="Sci. Rep.">
        <title>Draft genome of Tanacetum cinerariifolium, the natural source of mosquito coil.</title>
        <authorList>
            <person name="Yamashiro T."/>
            <person name="Shiraishi A."/>
            <person name="Satake H."/>
            <person name="Nakayama K."/>
        </authorList>
    </citation>
    <scope>NUCLEOTIDE SEQUENCE</scope>
</reference>
<dbReference type="AlphaFoldDB" id="A0A699WZY6"/>
<proteinExistence type="predicted"/>
<comment type="caution">
    <text evidence="1">The sequence shown here is derived from an EMBL/GenBank/DDBJ whole genome shotgun (WGS) entry which is preliminary data.</text>
</comment>
<feature type="non-terminal residue" evidence="1">
    <location>
        <position position="104"/>
    </location>
</feature>
<sequence>MRTSRSWPCGTCWWTTPVSKAAGLPVNWCAIWTANAGCAAISIPWPRRWKTFCATPYVTHRPKASCVWAGGVTVTTGCCGWKTRAVVSTTATWNGSLHPSFALM</sequence>
<accession>A0A699WZY6</accession>